<organism evidence="3 4">
    <name type="scientific">Listeria grandensis FSL F6-0971</name>
    <dbReference type="NCBI Taxonomy" id="1265819"/>
    <lineage>
        <taxon>Bacteria</taxon>
        <taxon>Bacillati</taxon>
        <taxon>Bacillota</taxon>
        <taxon>Bacilli</taxon>
        <taxon>Bacillales</taxon>
        <taxon>Listeriaceae</taxon>
        <taxon>Listeria</taxon>
    </lineage>
</organism>
<dbReference type="InterPro" id="IPR036569">
    <property type="entry name" value="RpiB_LacA_LacB_sf"/>
</dbReference>
<dbReference type="RefSeq" id="WP_338151702.1">
    <property type="nucleotide sequence ID" value="NZ_AODD01000005.1"/>
</dbReference>
<dbReference type="SUPFAM" id="SSF89623">
    <property type="entry name" value="Ribose/Galactose isomerase RpiB/AlsB"/>
    <property type="match status" value="1"/>
</dbReference>
<dbReference type="EMBL" id="AODD01000005">
    <property type="protein sequence ID" value="EUJ24092.1"/>
    <property type="molecule type" value="Genomic_DNA"/>
</dbReference>
<name>W7BDS0_9LIST</name>
<dbReference type="NCBIfam" id="NF004051">
    <property type="entry name" value="PRK05571.1"/>
    <property type="match status" value="1"/>
</dbReference>
<dbReference type="NCBIfam" id="TIGR00689">
    <property type="entry name" value="rpiB_lacA_lacB"/>
    <property type="match status" value="1"/>
</dbReference>
<keyword evidence="2 3" id="KW-0413">Isomerase</keyword>
<dbReference type="InterPro" id="IPR051812">
    <property type="entry name" value="SPI_LacAB/RpiB"/>
</dbReference>
<dbReference type="PANTHER" id="PTHR43732">
    <property type="entry name" value="RIBOSE 5-PHOSPHATE ISOMERASE-RELATED"/>
    <property type="match status" value="1"/>
</dbReference>
<dbReference type="PANTHER" id="PTHR43732:SF1">
    <property type="entry name" value="RIBOSE 5-PHOSPHATE ISOMERASE"/>
    <property type="match status" value="1"/>
</dbReference>
<accession>W7BDS0</accession>
<dbReference type="Proteomes" id="UP000019253">
    <property type="component" value="Unassembled WGS sequence"/>
</dbReference>
<reference evidence="3 4" key="1">
    <citation type="journal article" date="2014" name="Int. J. Syst. Evol. Microbiol.">
        <title>Listeria floridensis sp. nov., Listeria aquatica sp. nov., Listeria cornellensis sp. nov., Listeria riparia sp. nov. and Listeria grandensis sp. nov., from agricultural and natural environments.</title>
        <authorList>
            <person name="den Bakker H.C."/>
            <person name="Warchocki S."/>
            <person name="Wright E.M."/>
            <person name="Allred A.F."/>
            <person name="Ahlstrom C."/>
            <person name="Manuel C.S."/>
            <person name="Stasiewicz M.J."/>
            <person name="Burrell A."/>
            <person name="Roof S."/>
            <person name="Strawn L."/>
            <person name="Fortes E.D."/>
            <person name="Nightingale K.K."/>
            <person name="Kephart D."/>
            <person name="Wiedmann M."/>
        </authorList>
    </citation>
    <scope>NUCLEOTIDE SEQUENCE [LARGE SCALE GENOMIC DNA]</scope>
    <source>
        <strain evidence="4">FSL F6-971</strain>
    </source>
</reference>
<evidence type="ECO:0000256" key="2">
    <source>
        <dbReference type="ARBA" id="ARBA00023235"/>
    </source>
</evidence>
<dbReference type="GO" id="GO:0005975">
    <property type="term" value="P:carbohydrate metabolic process"/>
    <property type="evidence" value="ECO:0007669"/>
    <property type="project" value="InterPro"/>
</dbReference>
<gene>
    <name evidence="3" type="ORF">PGRAN_05191</name>
</gene>
<dbReference type="GO" id="GO:0016861">
    <property type="term" value="F:intramolecular oxidoreductase activity, interconverting aldoses and ketoses"/>
    <property type="evidence" value="ECO:0007669"/>
    <property type="project" value="UniProtKB-ARBA"/>
</dbReference>
<comment type="caution">
    <text evidence="3">The sequence shown here is derived from an EMBL/GenBank/DDBJ whole genome shotgun (WGS) entry which is preliminary data.</text>
</comment>
<sequence>MKIGIGADHNAFEMKEALRRHIEDSGNEVVDFGCFSEDEVDYPDIAFQVGTAIQASTVERGILVCGTGIGMSIAANKVPGIRSAQCHDVYSAERAQLSNDAQIITLGAKVIGLELAKKNCGRVSGCSVCRRPVKTEN</sequence>
<evidence type="ECO:0000313" key="4">
    <source>
        <dbReference type="Proteomes" id="UP000019253"/>
    </source>
</evidence>
<comment type="similarity">
    <text evidence="1">Belongs to the LacAB/RpiB family.</text>
</comment>
<dbReference type="AlphaFoldDB" id="W7BDS0"/>
<proteinExistence type="inferred from homology"/>
<dbReference type="STRING" id="1265819.PGRAN_05191"/>
<protein>
    <submittedName>
        <fullName evidence="3">Ribose 5-phosphate isomerase B</fullName>
    </submittedName>
</protein>
<dbReference type="Pfam" id="PF02502">
    <property type="entry name" value="LacAB_rpiB"/>
    <property type="match status" value="1"/>
</dbReference>
<dbReference type="InterPro" id="IPR003500">
    <property type="entry name" value="RpiB_LacA_LacB"/>
</dbReference>
<evidence type="ECO:0000313" key="3">
    <source>
        <dbReference type="EMBL" id="EUJ24092.1"/>
    </source>
</evidence>
<dbReference type="PIRSF" id="PIRSF005384">
    <property type="entry name" value="RpiB_LacA_B"/>
    <property type="match status" value="1"/>
</dbReference>
<dbReference type="PATRIC" id="fig|1265819.5.peg.1034"/>
<keyword evidence="4" id="KW-1185">Reference proteome</keyword>
<dbReference type="Gene3D" id="3.40.1400.10">
    <property type="entry name" value="Sugar-phosphate isomerase, RpiB/LacA/LacB"/>
    <property type="match status" value="1"/>
</dbReference>
<evidence type="ECO:0000256" key="1">
    <source>
        <dbReference type="ARBA" id="ARBA00008754"/>
    </source>
</evidence>